<sequence length="246" mass="28580">MHQGHNIPWDIISTNFRFVSSDTRYTPPFTGLISKERPSAPKEVEHFSKKFINAIRTFSETERRKYPTIFTPIMTGNIFSDTLRERYPRYLNTRNQRIEYWMLPHSLLGLGELADIIKVLLYENEMETLLMLAQHPTIRIAGLCHLHFGYHFGFSRVQESALDAYLFFNCADATGILENGKYSTVKVYYPLLRDLSSPGRYPAQTIPHIQFFEEHSTIIYTDTGSVASQLVHNDYEALHDYLKTLC</sequence>
<dbReference type="AlphaFoldDB" id="A0A9P5TJ13"/>
<gene>
    <name evidence="1" type="ORF">CPB84DRAFT_1713263</name>
</gene>
<dbReference type="OrthoDB" id="3204049at2759"/>
<evidence type="ECO:0000313" key="2">
    <source>
        <dbReference type="Proteomes" id="UP000724874"/>
    </source>
</evidence>
<evidence type="ECO:0000313" key="1">
    <source>
        <dbReference type="EMBL" id="KAF8883609.1"/>
    </source>
</evidence>
<keyword evidence="2" id="KW-1185">Reference proteome</keyword>
<organism evidence="1 2">
    <name type="scientific">Gymnopilus junonius</name>
    <name type="common">Spectacular rustgill mushroom</name>
    <name type="synonym">Gymnopilus spectabilis subsp. junonius</name>
    <dbReference type="NCBI Taxonomy" id="109634"/>
    <lineage>
        <taxon>Eukaryota</taxon>
        <taxon>Fungi</taxon>
        <taxon>Dikarya</taxon>
        <taxon>Basidiomycota</taxon>
        <taxon>Agaricomycotina</taxon>
        <taxon>Agaricomycetes</taxon>
        <taxon>Agaricomycetidae</taxon>
        <taxon>Agaricales</taxon>
        <taxon>Agaricineae</taxon>
        <taxon>Hymenogastraceae</taxon>
        <taxon>Gymnopilus</taxon>
    </lineage>
</organism>
<accession>A0A9P5TJ13</accession>
<comment type="caution">
    <text evidence="1">The sequence shown here is derived from an EMBL/GenBank/DDBJ whole genome shotgun (WGS) entry which is preliminary data.</text>
</comment>
<protein>
    <submittedName>
        <fullName evidence="1">Uncharacterized protein</fullName>
    </submittedName>
</protein>
<dbReference type="EMBL" id="JADNYJ010000114">
    <property type="protein sequence ID" value="KAF8883609.1"/>
    <property type="molecule type" value="Genomic_DNA"/>
</dbReference>
<name>A0A9P5TJ13_GYMJU</name>
<dbReference type="Proteomes" id="UP000724874">
    <property type="component" value="Unassembled WGS sequence"/>
</dbReference>
<proteinExistence type="predicted"/>
<reference evidence="1" key="1">
    <citation type="submission" date="2020-11" db="EMBL/GenBank/DDBJ databases">
        <authorList>
            <consortium name="DOE Joint Genome Institute"/>
            <person name="Ahrendt S."/>
            <person name="Riley R."/>
            <person name="Andreopoulos W."/>
            <person name="LaButti K."/>
            <person name="Pangilinan J."/>
            <person name="Ruiz-duenas F.J."/>
            <person name="Barrasa J.M."/>
            <person name="Sanchez-Garcia M."/>
            <person name="Camarero S."/>
            <person name="Miyauchi S."/>
            <person name="Serrano A."/>
            <person name="Linde D."/>
            <person name="Babiker R."/>
            <person name="Drula E."/>
            <person name="Ayuso-Fernandez I."/>
            <person name="Pacheco R."/>
            <person name="Padilla G."/>
            <person name="Ferreira P."/>
            <person name="Barriuso J."/>
            <person name="Kellner H."/>
            <person name="Castanera R."/>
            <person name="Alfaro M."/>
            <person name="Ramirez L."/>
            <person name="Pisabarro A.G."/>
            <person name="Kuo A."/>
            <person name="Tritt A."/>
            <person name="Lipzen A."/>
            <person name="He G."/>
            <person name="Yan M."/>
            <person name="Ng V."/>
            <person name="Cullen D."/>
            <person name="Martin F."/>
            <person name="Rosso M.-N."/>
            <person name="Henrissat B."/>
            <person name="Hibbett D."/>
            <person name="Martinez A.T."/>
            <person name="Grigoriev I.V."/>
        </authorList>
    </citation>
    <scope>NUCLEOTIDE SEQUENCE</scope>
    <source>
        <strain evidence="1">AH 44721</strain>
    </source>
</reference>